<sequence length="640" mass="71017">MYRVGEPIQDTKAPDGPIEDRWDKRRFQAKLVNPVNKRKLTVIVVGTGLAGGSAAATLGELGYKVKSFCYQDSPRRAHSIAAQGGINAAKNYRGDGDSVYRLFYDTVKGGDYRARESNVYRLAQVSVNIIDQAVAQGVPFAREYGGLLDTRSFGGTQVSRTFYARGQTGQQLLLGAYQALERQVAAGNVEVFTRHEMLELIVSGGRARGIVVRDMVTGEIETHLADAVVLASGGYGNVFYLSTNAKGCNTTAIWRAHKKGAYFGNPCYTQIHPTCIPQSGDHQSKLTLMSESLRNDGRVWVPKRKGDNRAPGDIPEDERDYYLERIYPAFGNLVPRDIASRAAKNVCDEGRGVGPGGLGVYLDFADAIKRMGREAVEKKYGNLFEMYERITGENPYEVPMRIYPAVHYTMGGLWVDYDLQSTIPGLFVIGEANFSDHGANRLGASALMQGLADGYFVLPTTIGDYLAGAGSFGPVEEDDITEARKAVQDKIDKLLSVNGNRTADSFHRELGRIMWDYCGMERTEESLRKALERIPELREEFWNNVKVPGDAEGLNQALERAGRVADFFELAELMCIDALHRTESCGGHFRAESQDADGEALRDDENFAYVAAWEWTPEGPVLHKEELNYEYVKMTQRSYK</sequence>
<dbReference type="PANTHER" id="PTHR11632">
    <property type="entry name" value="SUCCINATE DEHYDROGENASE 2 FLAVOPROTEIN SUBUNIT"/>
    <property type="match status" value="1"/>
</dbReference>
<evidence type="ECO:0000256" key="2">
    <source>
        <dbReference type="ARBA" id="ARBA00023002"/>
    </source>
</evidence>
<dbReference type="Pfam" id="PF00890">
    <property type="entry name" value="FAD_binding_2"/>
    <property type="match status" value="1"/>
</dbReference>
<dbReference type="Gene3D" id="3.50.50.60">
    <property type="entry name" value="FAD/NAD(P)-binding domain"/>
    <property type="match status" value="1"/>
</dbReference>
<organism evidence="5 6">
    <name type="scientific">Microbispora hainanensis</name>
    <dbReference type="NCBI Taxonomy" id="568844"/>
    <lineage>
        <taxon>Bacteria</taxon>
        <taxon>Bacillati</taxon>
        <taxon>Actinomycetota</taxon>
        <taxon>Actinomycetes</taxon>
        <taxon>Streptosporangiales</taxon>
        <taxon>Streptosporangiaceae</taxon>
        <taxon>Microbispora</taxon>
    </lineage>
</organism>
<dbReference type="InterPro" id="IPR036188">
    <property type="entry name" value="FAD/NAD-bd_sf"/>
</dbReference>
<dbReference type="NCBIfam" id="TIGR01811">
    <property type="entry name" value="sdhA_Bsu"/>
    <property type="match status" value="1"/>
</dbReference>
<evidence type="ECO:0000259" key="3">
    <source>
        <dbReference type="Pfam" id="PF00890"/>
    </source>
</evidence>
<gene>
    <name evidence="5" type="ORF">OG913_34170</name>
</gene>
<protein>
    <submittedName>
        <fullName evidence="5">Fumarate reductase/succinate dehydrogenase flavoprotein subunit</fullName>
    </submittedName>
</protein>
<dbReference type="Pfam" id="PF02910">
    <property type="entry name" value="Succ_DH_flav_C"/>
    <property type="match status" value="1"/>
</dbReference>
<evidence type="ECO:0000313" key="5">
    <source>
        <dbReference type="EMBL" id="WUP79355.1"/>
    </source>
</evidence>
<dbReference type="Gene3D" id="3.90.700.10">
    <property type="entry name" value="Succinate dehydrogenase/fumarate reductase flavoprotein, catalytic domain"/>
    <property type="match status" value="1"/>
</dbReference>
<dbReference type="InterPro" id="IPR027477">
    <property type="entry name" value="Succ_DH/fumarate_Rdtase_cat_sf"/>
</dbReference>
<dbReference type="InterPro" id="IPR011280">
    <property type="entry name" value="Succ_DH/Fum_Rdt_flav_su"/>
</dbReference>
<feature type="domain" description="FAD-dependent oxidoreductase 2 FAD-binding" evidence="3">
    <location>
        <begin position="42"/>
        <end position="447"/>
    </location>
</feature>
<evidence type="ECO:0000313" key="6">
    <source>
        <dbReference type="Proteomes" id="UP001432011"/>
    </source>
</evidence>
<keyword evidence="2" id="KW-0560">Oxidoreductase</keyword>
<dbReference type="InterPro" id="IPR037099">
    <property type="entry name" value="Fum_R/Succ_DH_flav-like_C_sf"/>
</dbReference>
<keyword evidence="6" id="KW-1185">Reference proteome</keyword>
<dbReference type="EMBL" id="CP108085">
    <property type="protein sequence ID" value="WUP79355.1"/>
    <property type="molecule type" value="Genomic_DNA"/>
</dbReference>
<dbReference type="PRINTS" id="PR00368">
    <property type="entry name" value="FADPNR"/>
</dbReference>
<reference evidence="5" key="1">
    <citation type="submission" date="2022-10" db="EMBL/GenBank/DDBJ databases">
        <title>The complete genomes of actinobacterial strains from the NBC collection.</title>
        <authorList>
            <person name="Joergensen T.S."/>
            <person name="Alvarez Arevalo M."/>
            <person name="Sterndorff E.B."/>
            <person name="Faurdal D."/>
            <person name="Vuksanovic O."/>
            <person name="Mourched A.-S."/>
            <person name="Charusanti P."/>
            <person name="Shaw S."/>
            <person name="Blin K."/>
            <person name="Weber T."/>
        </authorList>
    </citation>
    <scope>NUCLEOTIDE SEQUENCE</scope>
    <source>
        <strain evidence="5">NBC_00254</strain>
    </source>
</reference>
<proteinExistence type="predicted"/>
<dbReference type="InterPro" id="IPR030664">
    <property type="entry name" value="SdhA/FrdA/AprA"/>
</dbReference>
<dbReference type="Gene3D" id="1.20.58.100">
    <property type="entry name" value="Fumarate reductase/succinate dehydrogenase flavoprotein-like, C-terminal domain"/>
    <property type="match status" value="1"/>
</dbReference>
<accession>A0ABZ1T6E8</accession>
<dbReference type="PANTHER" id="PTHR11632:SF53">
    <property type="entry name" value="SUCCINATE DEHYDROGENASE FLAVOPROTEIN SUBUNIT"/>
    <property type="match status" value="1"/>
</dbReference>
<dbReference type="InterPro" id="IPR003953">
    <property type="entry name" value="FAD-dep_OxRdtase_2_FAD-bd"/>
</dbReference>
<name>A0ABZ1T6E8_9ACTN</name>
<feature type="domain" description="Fumarate reductase/succinate dehydrogenase flavoprotein-like C-terminal" evidence="4">
    <location>
        <begin position="507"/>
        <end position="639"/>
    </location>
</feature>
<dbReference type="NCBIfam" id="NF005749">
    <property type="entry name" value="PRK07573.1"/>
    <property type="match status" value="1"/>
</dbReference>
<dbReference type="InterPro" id="IPR015939">
    <property type="entry name" value="Fum_Rdtase/Succ_DH_flav-like_C"/>
</dbReference>
<dbReference type="Proteomes" id="UP001432011">
    <property type="component" value="Chromosome"/>
</dbReference>
<dbReference type="SUPFAM" id="SSF46977">
    <property type="entry name" value="Succinate dehydrogenase/fumarate reductase flavoprotein C-terminal domain"/>
    <property type="match status" value="1"/>
</dbReference>
<evidence type="ECO:0000259" key="4">
    <source>
        <dbReference type="Pfam" id="PF02910"/>
    </source>
</evidence>
<dbReference type="RefSeq" id="WP_142652442.1">
    <property type="nucleotide sequence ID" value="NZ_CP108085.1"/>
</dbReference>
<dbReference type="SUPFAM" id="SSF56425">
    <property type="entry name" value="Succinate dehydrogenase/fumarate reductase flavoprotein, catalytic domain"/>
    <property type="match status" value="1"/>
</dbReference>
<keyword evidence="1" id="KW-0285">Flavoprotein</keyword>
<evidence type="ECO:0000256" key="1">
    <source>
        <dbReference type="ARBA" id="ARBA00022630"/>
    </source>
</evidence>
<dbReference type="SUPFAM" id="SSF51905">
    <property type="entry name" value="FAD/NAD(P)-binding domain"/>
    <property type="match status" value="1"/>
</dbReference>